<organism evidence="2 3">
    <name type="scientific">Alkalihalobacterium chitinilyticum</name>
    <dbReference type="NCBI Taxonomy" id="2980103"/>
    <lineage>
        <taxon>Bacteria</taxon>
        <taxon>Bacillati</taxon>
        <taxon>Bacillota</taxon>
        <taxon>Bacilli</taxon>
        <taxon>Bacillales</taxon>
        <taxon>Bacillaceae</taxon>
        <taxon>Alkalihalobacterium</taxon>
    </lineage>
</organism>
<name>A0ABT5VLC0_9BACI</name>
<dbReference type="PROSITE" id="PS51832">
    <property type="entry name" value="HD_GYP"/>
    <property type="match status" value="1"/>
</dbReference>
<dbReference type="RefSeq" id="WP_275120816.1">
    <property type="nucleotide sequence ID" value="NZ_JAOTPO010000029.1"/>
</dbReference>
<evidence type="ECO:0000259" key="1">
    <source>
        <dbReference type="PROSITE" id="PS51832"/>
    </source>
</evidence>
<dbReference type="SMART" id="SM00471">
    <property type="entry name" value="HDc"/>
    <property type="match status" value="1"/>
</dbReference>
<dbReference type="Proteomes" id="UP001148125">
    <property type="component" value="Unassembled WGS sequence"/>
</dbReference>
<dbReference type="NCBIfam" id="TIGR00277">
    <property type="entry name" value="HDIG"/>
    <property type="match status" value="1"/>
</dbReference>
<evidence type="ECO:0000313" key="3">
    <source>
        <dbReference type="Proteomes" id="UP001148125"/>
    </source>
</evidence>
<dbReference type="PANTHER" id="PTHR43155:SF2">
    <property type="entry name" value="CYCLIC DI-GMP PHOSPHODIESTERASE PA4108"/>
    <property type="match status" value="1"/>
</dbReference>
<dbReference type="Gene3D" id="1.10.3210.10">
    <property type="entry name" value="Hypothetical protein af1432"/>
    <property type="match status" value="1"/>
</dbReference>
<reference evidence="2" key="1">
    <citation type="submission" date="2024-05" db="EMBL/GenBank/DDBJ databases">
        <title>Alkalihalobacillus sp. strain MEB203 novel alkaliphilic bacterium from Lonar Lake, India.</title>
        <authorList>
            <person name="Joshi A."/>
            <person name="Thite S."/>
            <person name="Mengade P."/>
        </authorList>
    </citation>
    <scope>NUCLEOTIDE SEQUENCE</scope>
    <source>
        <strain evidence="2">MEB 203</strain>
    </source>
</reference>
<evidence type="ECO:0000313" key="2">
    <source>
        <dbReference type="EMBL" id="MDE5416226.1"/>
    </source>
</evidence>
<dbReference type="Pfam" id="PF13487">
    <property type="entry name" value="HD_5"/>
    <property type="match status" value="1"/>
</dbReference>
<protein>
    <submittedName>
        <fullName evidence="2">HD-GYP domain-containing protein</fullName>
    </submittedName>
</protein>
<feature type="domain" description="HD-GYP" evidence="1">
    <location>
        <begin position="106"/>
        <end position="302"/>
    </location>
</feature>
<dbReference type="InterPro" id="IPR037522">
    <property type="entry name" value="HD_GYP_dom"/>
</dbReference>
<gene>
    <name evidence="2" type="ORF">N7Z68_23270</name>
</gene>
<accession>A0ABT5VLC0</accession>
<dbReference type="CDD" id="cd00077">
    <property type="entry name" value="HDc"/>
    <property type="match status" value="1"/>
</dbReference>
<comment type="caution">
    <text evidence="2">The sequence shown here is derived from an EMBL/GenBank/DDBJ whole genome shotgun (WGS) entry which is preliminary data.</text>
</comment>
<dbReference type="InterPro" id="IPR003607">
    <property type="entry name" value="HD/PDEase_dom"/>
</dbReference>
<dbReference type="SUPFAM" id="SSF109604">
    <property type="entry name" value="HD-domain/PDEase-like"/>
    <property type="match status" value="1"/>
</dbReference>
<keyword evidence="3" id="KW-1185">Reference proteome</keyword>
<proteinExistence type="predicted"/>
<dbReference type="InterPro" id="IPR006675">
    <property type="entry name" value="HDIG_dom"/>
</dbReference>
<dbReference type="EMBL" id="JAOTPO010000029">
    <property type="protein sequence ID" value="MDE5416226.1"/>
    <property type="molecule type" value="Genomic_DNA"/>
</dbReference>
<dbReference type="PANTHER" id="PTHR43155">
    <property type="entry name" value="CYCLIC DI-GMP PHOSPHODIESTERASE PA4108-RELATED"/>
    <property type="match status" value="1"/>
</dbReference>
<sequence length="351" mass="40276">MNEDHAFSYVGCRLKNDIFNEQGTLLLKEGTILNEHHVLRLVDMGFNINNYRENFVPVIRSSLLAPFQQELLLNNTVGEIREIFSKVKDNDTVLLEVEEKVMPVVEQISLNYDLSTLMNGILCKDDYTYRHNIGVSVLASLLAKWLGYSQDEINTISLGGLLHDIGKLDIPDEVLLKKGPLTNQEYETIKRHPVYGYDILKKSGHFSDEICLMALEHHEREDGKGYPYGRAANEIHRYSKIIAIADIFHAMTSDRVYRGQVALYEVLKQMKSEAFGKLDPKMTYLFIQRIMEMSIGNQVYLDDRSIGEIVFIHHDDPINPVINIAGELIDLRYSQRYIVSFVSFTKQIDIA</sequence>